<proteinExistence type="inferred from homology"/>
<dbReference type="PROSITE" id="PS50111">
    <property type="entry name" value="CHEMOTAXIS_TRANSDUC_2"/>
    <property type="match status" value="1"/>
</dbReference>
<feature type="domain" description="Methyl-accepting transducer" evidence="6">
    <location>
        <begin position="444"/>
        <end position="701"/>
    </location>
</feature>
<dbReference type="SMART" id="SM00283">
    <property type="entry name" value="MA"/>
    <property type="match status" value="1"/>
</dbReference>
<dbReference type="PROSITE" id="PS50885">
    <property type="entry name" value="HAMP"/>
    <property type="match status" value="1"/>
</dbReference>
<evidence type="ECO:0000313" key="10">
    <source>
        <dbReference type="Proteomes" id="UP001628193"/>
    </source>
</evidence>
<dbReference type="Gene3D" id="1.10.287.950">
    <property type="entry name" value="Methyl-accepting chemotaxis protein"/>
    <property type="match status" value="1"/>
</dbReference>
<accession>A0ABQ0CB28</accession>
<dbReference type="Pfam" id="PF08376">
    <property type="entry name" value="NIT"/>
    <property type="match status" value="1"/>
</dbReference>
<dbReference type="InterPro" id="IPR003660">
    <property type="entry name" value="HAMP_dom"/>
</dbReference>
<feature type="domain" description="NIT" evidence="8">
    <location>
        <begin position="49"/>
        <end position="299"/>
    </location>
</feature>
<feature type="domain" description="HAMP" evidence="7">
    <location>
        <begin position="330"/>
        <end position="383"/>
    </location>
</feature>
<dbReference type="InterPro" id="IPR010910">
    <property type="entry name" value="Nitrate/nitrite_sensing_bac"/>
</dbReference>
<evidence type="ECO:0008006" key="11">
    <source>
        <dbReference type="Google" id="ProtNLM"/>
    </source>
</evidence>
<keyword evidence="10" id="KW-1185">Reference proteome</keyword>
<dbReference type="PANTHER" id="PTHR32089">
    <property type="entry name" value="METHYL-ACCEPTING CHEMOTAXIS PROTEIN MCPB"/>
    <property type="match status" value="1"/>
</dbReference>
<keyword evidence="4" id="KW-0175">Coiled coil</keyword>
<dbReference type="Proteomes" id="UP001628193">
    <property type="component" value="Unassembled WGS sequence"/>
</dbReference>
<dbReference type="Gene3D" id="6.10.340.10">
    <property type="match status" value="1"/>
</dbReference>
<dbReference type="PROSITE" id="PS50906">
    <property type="entry name" value="NIT"/>
    <property type="match status" value="1"/>
</dbReference>
<keyword evidence="5" id="KW-0472">Membrane</keyword>
<dbReference type="PANTHER" id="PTHR32089:SF112">
    <property type="entry name" value="LYSOZYME-LIKE PROTEIN-RELATED"/>
    <property type="match status" value="1"/>
</dbReference>
<evidence type="ECO:0000259" key="8">
    <source>
        <dbReference type="PROSITE" id="PS50906"/>
    </source>
</evidence>
<dbReference type="EMBL" id="BAAFGK010000004">
    <property type="protein sequence ID" value="GAB0058094.1"/>
    <property type="molecule type" value="Genomic_DNA"/>
</dbReference>
<keyword evidence="5" id="KW-0812">Transmembrane</keyword>
<evidence type="ECO:0000256" key="2">
    <source>
        <dbReference type="ARBA" id="ARBA00029447"/>
    </source>
</evidence>
<sequence>MKGQLRFKVLLLLVAALLVIVGLSGTATFERLTQSHEAGLHADLAELAVLTGNVLHEGQKERGLTSGYLSSGKKRFRPELEAQRAGTDKALAAWLEWFGQERWRNFVPALMQKVEQAAASRERIGAIRKEAEGEKATANEVVPKYTVELSILLELINDLPSHSNNVSLAARALAYAHLVSGKELAGQERALMMAVFTADRFDPAKLTKYAQLVGGQEVYFKSFMDLATPANAEKGKQWLASPAEEAVGKIRKLVFDKALTGGFGMDPGAWFQASTRRIDTIKGLEDALARDLGDLAGVLRVRAVRAFWVYLTGTIVVVGALLSVVVIGMVSVGRRVQGILSGLNRLGQGDLTGRMESGNGHDELSAIASGINTMTEAMATNLKTVHAEAESVERVASQFVTLRQEMDRESSATLRLSAQVVEENNRLDHELEKLKGDIDAAVERIDQVSKAAEQLAHDVHGTASSTELASANVHAMAAAAEEMTANLAEVNRHLEEVAASVHRVADRVDDVRDLSVRISERCAAADGIAEQADRSSNETLVAIEGLASSSDEIVEVVKLIHSIADQTHMLALNAAIEAAGAGESGKGFAVVAGEVKELARQTAEATELIEAKTNDIQDRTRVVVQAIREMGELIDRIGSGNDAIIEAVNQQRSAVAEIGQSMDRVADSAGQVSRNSGELAMASDEVARRAQEAASGTGDVARSAVLMSEHAERVASESDGARRRAESMRTVAEEMYRASAEVQKMMLDAMNHVDALGETIERSGKLTETLNQSSHALHEARAGWTV</sequence>
<evidence type="ECO:0000313" key="9">
    <source>
        <dbReference type="EMBL" id="GAB0058094.1"/>
    </source>
</evidence>
<organism evidence="9 10">
    <name type="scientific">Candidatus Magnetaquiglobus chichijimensis</name>
    <dbReference type="NCBI Taxonomy" id="3141448"/>
    <lineage>
        <taxon>Bacteria</taxon>
        <taxon>Pseudomonadati</taxon>
        <taxon>Pseudomonadota</taxon>
        <taxon>Magnetococcia</taxon>
        <taxon>Magnetococcales</taxon>
        <taxon>Candidatus Magnetaquicoccaceae</taxon>
        <taxon>Candidatus Magnetaquiglobus</taxon>
    </lineage>
</organism>
<evidence type="ECO:0000256" key="3">
    <source>
        <dbReference type="PROSITE-ProRule" id="PRU00284"/>
    </source>
</evidence>
<dbReference type="InterPro" id="IPR013587">
    <property type="entry name" value="Nitrate/nitrite_sensing"/>
</dbReference>
<evidence type="ECO:0000259" key="7">
    <source>
        <dbReference type="PROSITE" id="PS50885"/>
    </source>
</evidence>
<feature type="transmembrane region" description="Helical" evidence="5">
    <location>
        <begin position="307"/>
        <end position="330"/>
    </location>
</feature>
<dbReference type="Pfam" id="PF00672">
    <property type="entry name" value="HAMP"/>
    <property type="match status" value="1"/>
</dbReference>
<name>A0ABQ0CB28_9PROT</name>
<comment type="similarity">
    <text evidence="2">Belongs to the methyl-accepting chemotaxis (MCP) protein family.</text>
</comment>
<dbReference type="SMART" id="SM00304">
    <property type="entry name" value="HAMP"/>
    <property type="match status" value="2"/>
</dbReference>
<keyword evidence="1 3" id="KW-0807">Transducer</keyword>
<dbReference type="CDD" id="cd06225">
    <property type="entry name" value="HAMP"/>
    <property type="match status" value="1"/>
</dbReference>
<evidence type="ECO:0000256" key="4">
    <source>
        <dbReference type="SAM" id="Coils"/>
    </source>
</evidence>
<dbReference type="InterPro" id="IPR004089">
    <property type="entry name" value="MCPsignal_dom"/>
</dbReference>
<dbReference type="SUPFAM" id="SSF58104">
    <property type="entry name" value="Methyl-accepting chemotaxis protein (MCP) signaling domain"/>
    <property type="match status" value="1"/>
</dbReference>
<dbReference type="Pfam" id="PF00015">
    <property type="entry name" value="MCPsignal"/>
    <property type="match status" value="1"/>
</dbReference>
<reference evidence="9 10" key="1">
    <citation type="submission" date="2024-09" db="EMBL/GenBank/DDBJ databases">
        <title>Draft genome sequence of Candidatus Magnetaquicoccaceae bacterium FCR-1.</title>
        <authorList>
            <person name="Shimoshige H."/>
            <person name="Shimamura S."/>
            <person name="Taoka A."/>
            <person name="Kobayashi H."/>
            <person name="Maekawa T."/>
        </authorList>
    </citation>
    <scope>NUCLEOTIDE SEQUENCE [LARGE SCALE GENOMIC DNA]</scope>
    <source>
        <strain evidence="9 10">FCR-1</strain>
    </source>
</reference>
<dbReference type="RefSeq" id="WP_420905775.1">
    <property type="nucleotide sequence ID" value="NZ_BAAFGK010000004.1"/>
</dbReference>
<keyword evidence="5" id="KW-1133">Transmembrane helix</keyword>
<evidence type="ECO:0000259" key="6">
    <source>
        <dbReference type="PROSITE" id="PS50111"/>
    </source>
</evidence>
<protein>
    <recommendedName>
        <fullName evidence="11">Methyl-accepting chemotaxis protein</fullName>
    </recommendedName>
</protein>
<evidence type="ECO:0000256" key="5">
    <source>
        <dbReference type="SAM" id="Phobius"/>
    </source>
</evidence>
<comment type="caution">
    <text evidence="9">The sequence shown here is derived from an EMBL/GenBank/DDBJ whole genome shotgun (WGS) entry which is preliminary data.</text>
</comment>
<feature type="coiled-coil region" evidence="4">
    <location>
        <begin position="417"/>
        <end position="500"/>
    </location>
</feature>
<gene>
    <name evidence="9" type="ORF">SIID45300_02437</name>
</gene>
<evidence type="ECO:0000256" key="1">
    <source>
        <dbReference type="ARBA" id="ARBA00023224"/>
    </source>
</evidence>